<feature type="transmembrane region" description="Helical" evidence="1">
    <location>
        <begin position="193"/>
        <end position="214"/>
    </location>
</feature>
<proteinExistence type="predicted"/>
<evidence type="ECO:0000256" key="1">
    <source>
        <dbReference type="SAM" id="Phobius"/>
    </source>
</evidence>
<feature type="transmembrane region" description="Helical" evidence="1">
    <location>
        <begin position="73"/>
        <end position="95"/>
    </location>
</feature>
<keyword evidence="1" id="KW-0472">Membrane</keyword>
<keyword evidence="3" id="KW-1185">Reference proteome</keyword>
<dbReference type="Proteomes" id="UP000008068">
    <property type="component" value="Unassembled WGS sequence"/>
</dbReference>
<dbReference type="PANTHER" id="PTHR23021">
    <property type="entry name" value="SERPENTINE RECEPTOR, CLASS T"/>
    <property type="match status" value="1"/>
</dbReference>
<reference evidence="3" key="1">
    <citation type="submission" date="2011-07" db="EMBL/GenBank/DDBJ databases">
        <authorList>
            <consortium name="Caenorhabditis brenneri Sequencing and Analysis Consortium"/>
            <person name="Wilson R.K."/>
        </authorList>
    </citation>
    <scope>NUCLEOTIDE SEQUENCE [LARGE SCALE GENOMIC DNA]</scope>
    <source>
        <strain evidence="3">PB2801</strain>
    </source>
</reference>
<evidence type="ECO:0000313" key="3">
    <source>
        <dbReference type="Proteomes" id="UP000008068"/>
    </source>
</evidence>
<protein>
    <submittedName>
        <fullName evidence="2">Uncharacterized protein</fullName>
    </submittedName>
</protein>
<feature type="transmembrane region" description="Helical" evidence="1">
    <location>
        <begin position="107"/>
        <end position="132"/>
    </location>
</feature>
<feature type="transmembrane region" description="Helical" evidence="1">
    <location>
        <begin position="221"/>
        <end position="245"/>
    </location>
</feature>
<dbReference type="Pfam" id="PF10321">
    <property type="entry name" value="7TM_GPCR_Srt"/>
    <property type="match status" value="1"/>
</dbReference>
<dbReference type="eggNOG" id="ENOG502TJBR">
    <property type="taxonomic scope" value="Eukaryota"/>
</dbReference>
<dbReference type="HOGENOM" id="CLU_053041_0_0_1"/>
<dbReference type="OMA" id="IAANILW"/>
<dbReference type="OrthoDB" id="5851109at2759"/>
<name>G0MU36_CAEBE</name>
<dbReference type="InParanoid" id="G0MU36"/>
<dbReference type="AlphaFoldDB" id="G0MU36"/>
<evidence type="ECO:0000313" key="2">
    <source>
        <dbReference type="EMBL" id="EGT44161.1"/>
    </source>
</evidence>
<dbReference type="STRING" id="135651.G0MU36"/>
<feature type="transmembrane region" description="Helical" evidence="1">
    <location>
        <begin position="153"/>
        <end position="171"/>
    </location>
</feature>
<gene>
    <name evidence="2" type="ORF">CAEBREN_03129</name>
</gene>
<keyword evidence="1" id="KW-0812">Transmembrane</keyword>
<feature type="transmembrane region" description="Helical" evidence="1">
    <location>
        <begin position="39"/>
        <end position="61"/>
    </location>
</feature>
<organism evidence="3">
    <name type="scientific">Caenorhabditis brenneri</name>
    <name type="common">Nematode worm</name>
    <dbReference type="NCBI Taxonomy" id="135651"/>
    <lineage>
        <taxon>Eukaryota</taxon>
        <taxon>Metazoa</taxon>
        <taxon>Ecdysozoa</taxon>
        <taxon>Nematoda</taxon>
        <taxon>Chromadorea</taxon>
        <taxon>Rhabditida</taxon>
        <taxon>Rhabditina</taxon>
        <taxon>Rhabditomorpha</taxon>
        <taxon>Rhabditoidea</taxon>
        <taxon>Rhabditidae</taxon>
        <taxon>Peloderinae</taxon>
        <taxon>Caenorhabditis</taxon>
    </lineage>
</organism>
<dbReference type="InterPro" id="IPR019425">
    <property type="entry name" value="7TM_GPCR_serpentine_rcpt_Srt"/>
</dbReference>
<accession>G0MU36</accession>
<dbReference type="SUPFAM" id="SSF81321">
    <property type="entry name" value="Family A G protein-coupled receptor-like"/>
    <property type="match status" value="1"/>
</dbReference>
<dbReference type="EMBL" id="GL379812">
    <property type="protein sequence ID" value="EGT44161.1"/>
    <property type="molecule type" value="Genomic_DNA"/>
</dbReference>
<dbReference type="PANTHER" id="PTHR23021:SF19">
    <property type="entry name" value="SERPENTINE RECEPTOR, CLASS T"/>
    <property type="match status" value="1"/>
</dbReference>
<sequence>MSALEMSMYYVFTHKFTLWSGGYECPPNATKYGAKWPRVGIYCFTSGTVFMFLYLLCFIAVCKSKRFTPAYQLMFTLSIYDMTELSIGSIITGYLTYNGMAFCSAPMFFFLCGSIAMTAWLTSCASCIVLALERCAEVNPRFFLYFLFGKKTFAVVMFVIFIYFMAALLFSKPVIFNPDYSCYLFDPLVGKDIIMQGVILCFFHAAAAITYEFIQFITPPLWLIVMGHVLWQLSCGCLSIAYLTLNRTIRNSVLKMVIPKRIRGCLGLHIGVEEHLAAEMVADGGASVAVINAGGMVVKFDNFFQN</sequence>
<keyword evidence="1" id="KW-1133">Transmembrane helix</keyword>